<dbReference type="AlphaFoldDB" id="B3ERR4"/>
<organism evidence="1 2">
    <name type="scientific">Amoebophilus asiaticus (strain 5a2)</name>
    <dbReference type="NCBI Taxonomy" id="452471"/>
    <lineage>
        <taxon>Bacteria</taxon>
        <taxon>Pseudomonadati</taxon>
        <taxon>Bacteroidota</taxon>
        <taxon>Cytophagia</taxon>
        <taxon>Cytophagales</taxon>
        <taxon>Amoebophilaceae</taxon>
        <taxon>Candidatus Amoebophilus</taxon>
    </lineage>
</organism>
<dbReference type="KEGG" id="aas:Aasi_0512"/>
<dbReference type="EMBL" id="CP001102">
    <property type="protein sequence ID" value="ACE05916.1"/>
    <property type="molecule type" value="Genomic_DNA"/>
</dbReference>
<dbReference type="HOGENOM" id="CLU_2406853_0_0_10"/>
<name>B3ERR4_AMOA5</name>
<gene>
    <name evidence="1" type="ordered locus">Aasi_0512</name>
</gene>
<evidence type="ECO:0000313" key="1">
    <source>
        <dbReference type="EMBL" id="ACE05916.1"/>
    </source>
</evidence>
<dbReference type="Proteomes" id="UP000001227">
    <property type="component" value="Chromosome"/>
</dbReference>
<dbReference type="STRING" id="452471.Aasi_0512"/>
<keyword evidence="2" id="KW-1185">Reference proteome</keyword>
<dbReference type="eggNOG" id="COG0653">
    <property type="taxonomic scope" value="Bacteria"/>
</dbReference>
<dbReference type="RefSeq" id="WP_012472681.1">
    <property type="nucleotide sequence ID" value="NC_010830.1"/>
</dbReference>
<evidence type="ECO:0000313" key="2">
    <source>
        <dbReference type="Proteomes" id="UP000001227"/>
    </source>
</evidence>
<proteinExistence type="predicted"/>
<accession>B3ERR4</accession>
<sequence length="92" mass="10478">MQNGQDFRQHVVKEIQNNATITQQFMTQAAQLSYLEPAAMMEGGWRWRVDMDTPNGVGAIVKVDDEGGADTQYYEYERTKRDAAGNPVLEFF</sequence>
<reference evidence="1 2" key="1">
    <citation type="journal article" date="2010" name="J. Bacteriol.">
        <title>The genome of the amoeba symbiont 'Candidatus Amoebophilus asiaticus' reveals common mechanisms for host cell interaction among amoeba-associated bacteria.</title>
        <authorList>
            <person name="Schmitz-Esser S."/>
            <person name="Tischler P."/>
            <person name="Arnold R."/>
            <person name="Montanaro J."/>
            <person name="Wagner M."/>
            <person name="Rattei T."/>
            <person name="Horn M."/>
        </authorList>
    </citation>
    <scope>NUCLEOTIDE SEQUENCE [LARGE SCALE GENOMIC DNA]</scope>
    <source>
        <strain evidence="1 2">5a2</strain>
    </source>
</reference>
<protein>
    <submittedName>
        <fullName evidence="1">Uncharacterized protein</fullName>
    </submittedName>
</protein>